<dbReference type="InterPro" id="IPR002192">
    <property type="entry name" value="PPDK_AMP/ATP-bd"/>
</dbReference>
<evidence type="ECO:0000259" key="2">
    <source>
        <dbReference type="Pfam" id="PF01326"/>
    </source>
</evidence>
<dbReference type="Pfam" id="PF01326">
    <property type="entry name" value="PPDK_N"/>
    <property type="match status" value="1"/>
</dbReference>
<dbReference type="Gene3D" id="3.30.1490.20">
    <property type="entry name" value="ATP-grasp fold, A domain"/>
    <property type="match status" value="1"/>
</dbReference>
<dbReference type="SUPFAM" id="SSF56059">
    <property type="entry name" value="Glutathione synthetase ATP-binding domain-like"/>
    <property type="match status" value="1"/>
</dbReference>
<keyword evidence="3" id="KW-1185">Reference proteome</keyword>
<name>A0ABM1DW85_PRICU</name>
<dbReference type="RefSeq" id="XP_014664206.1">
    <property type="nucleotide sequence ID" value="XM_014808720.1"/>
</dbReference>
<proteinExistence type="inferred from homology"/>
<dbReference type="GeneID" id="106806705"/>
<evidence type="ECO:0000313" key="4">
    <source>
        <dbReference type="RefSeq" id="XP_014664206.1"/>
    </source>
</evidence>
<dbReference type="InterPro" id="IPR051549">
    <property type="entry name" value="PEP_Utilizing_Enz"/>
</dbReference>
<gene>
    <name evidence="4" type="primary">LOC106806705</name>
</gene>
<dbReference type="Proteomes" id="UP000695022">
    <property type="component" value="Unplaced"/>
</dbReference>
<dbReference type="PANTHER" id="PTHR43615:SF1">
    <property type="entry name" value="PPDK_N DOMAIN-CONTAINING PROTEIN"/>
    <property type="match status" value="1"/>
</dbReference>
<dbReference type="InterPro" id="IPR013815">
    <property type="entry name" value="ATP_grasp_subdomain_1"/>
</dbReference>
<accession>A0ABM1DW85</accession>
<sequence length="985" mass="109911">MLKLEDGRYFHFPGFPDTTVYNTDGQTFTAGGLKFEVLEPLSKCRLTFNGRLSEEHQRYEVCGQLFGKLTVAREPERTLLLRGVRQHSWGIRDWTTYNRYMSHCGYLEDGTFFSFSAASIPSFLSHIVSGYVILPCGQTRTLKSTDLHLSLHGEITPPSDKLCFNAVTGHLQCAFSVEKKQDQIVYSGERWSVKIHKQFTDVTMNGVRGWGFTEYMYRHNGLCPVRLQKSVPLLKEPAIDINRPCDLTLEFTKPACASSQLVGGKGTQLALLTQLDGKFIVPRGFCLTVAAYRHHLKDNKHLRAAVKELENVAYKRKEGDIHEMSKAIVESFNKTQLTPELERAVLKQLSELFGDEWSKKTFAVRSSAVGEDGGEASFAGQMETFLGVIGIKEICNAIVKCWASSFTQQAVAYKRNHGQIVAADVGVCIQEMVEADAAGVLFTRDPVTGNPGIMTINVSYGIGEAVVSGVTEPDTIYLQRGFNDKLIVKEKILGSKKIKMVISESGGLVEMESDGKTGCCLPDDISLELGNIGIQVEKSFSDARDIEFAVKEGRIYLLQARPITSLDIESEFELIHEDDGPLLIDSEMFTNANTGEMMPQAMTPLTCDAFISTFAGLGQILKVGIMGSEATPNTYADVGGCSFCKHFVINMFSGLYYINEYTTLIGTQSQKEEFEIMLFGKPLGNEHMDIVDKRFRNIRVSLYHKIMGFLNMNISALRVKHYIQQGKTVVKTANTDFSTTDTRMLYQQLDKLIQASSEAWYCHMQASMASSMASGIIKRILDTGRREDHAMVMSEVASLLSTCPDVLSADVPHALRKIALTVIDSGKAEFFQSLSAKEAAQWLQTDDSGELKNEFAKFIETHGHRCVRESELWEKPWRMQPEKVVKTIQGMTKSPNEMRKTKTHTTEEESIENIKVPVGAIKKKMLRYILPIARTAVGQRENGKGIAIKVMDFLRQGYTRLAELLVHEGHSKKKTHANADGNALP</sequence>
<organism evidence="3 4">
    <name type="scientific">Priapulus caudatus</name>
    <name type="common">Priapulid worm</name>
    <dbReference type="NCBI Taxonomy" id="37621"/>
    <lineage>
        <taxon>Eukaryota</taxon>
        <taxon>Metazoa</taxon>
        <taxon>Ecdysozoa</taxon>
        <taxon>Scalidophora</taxon>
        <taxon>Priapulida</taxon>
        <taxon>Priapulimorpha</taxon>
        <taxon>Priapulimorphida</taxon>
        <taxon>Priapulidae</taxon>
        <taxon>Priapulus</taxon>
    </lineage>
</organism>
<evidence type="ECO:0000313" key="3">
    <source>
        <dbReference type="Proteomes" id="UP000695022"/>
    </source>
</evidence>
<evidence type="ECO:0000256" key="1">
    <source>
        <dbReference type="ARBA" id="ARBA00007837"/>
    </source>
</evidence>
<reference evidence="4" key="1">
    <citation type="submission" date="2025-08" db="UniProtKB">
        <authorList>
            <consortium name="RefSeq"/>
        </authorList>
    </citation>
    <scope>IDENTIFICATION</scope>
</reference>
<comment type="similarity">
    <text evidence="1">Belongs to the PEP-utilizing enzyme family.</text>
</comment>
<dbReference type="Gene3D" id="3.30.470.20">
    <property type="entry name" value="ATP-grasp fold, B domain"/>
    <property type="match status" value="1"/>
</dbReference>
<dbReference type="PANTHER" id="PTHR43615">
    <property type="entry name" value="PHOSPHOENOLPYRUVATE SYNTHASE-RELATED"/>
    <property type="match status" value="1"/>
</dbReference>
<protein>
    <submittedName>
        <fullName evidence="4">Uncharacterized phosphotransferase YvkC-like isoform X1</fullName>
    </submittedName>
</protein>
<feature type="domain" description="Pyruvate phosphate dikinase AMP/ATP-binding" evidence="2">
    <location>
        <begin position="260"/>
        <end position="569"/>
    </location>
</feature>